<accession>A0ACC0ECI7</accession>
<dbReference type="EMBL" id="CM045872">
    <property type="protein sequence ID" value="KAI7950143.1"/>
    <property type="molecule type" value="Genomic_DNA"/>
</dbReference>
<dbReference type="Proteomes" id="UP001060170">
    <property type="component" value="Chromosome 8"/>
</dbReference>
<protein>
    <submittedName>
        <fullName evidence="1">Uncharacterized protein</fullName>
    </submittedName>
</protein>
<comment type="caution">
    <text evidence="1">The sequence shown here is derived from an EMBL/GenBank/DDBJ whole genome shotgun (WGS) entry which is preliminary data.</text>
</comment>
<evidence type="ECO:0000313" key="2">
    <source>
        <dbReference type="Proteomes" id="UP001060170"/>
    </source>
</evidence>
<evidence type="ECO:0000313" key="1">
    <source>
        <dbReference type="EMBL" id="KAI7950143.1"/>
    </source>
</evidence>
<reference evidence="2" key="2">
    <citation type="journal article" date="2018" name="Mol. Plant Microbe Interact.">
        <title>Genome sequence resources for the wheat stripe rust pathogen (Puccinia striiformis f. sp. tritici) and the barley stripe rust pathogen (Puccinia striiformis f. sp. hordei).</title>
        <authorList>
            <person name="Xia C."/>
            <person name="Wang M."/>
            <person name="Yin C."/>
            <person name="Cornejo O.E."/>
            <person name="Hulbert S.H."/>
            <person name="Chen X."/>
        </authorList>
    </citation>
    <scope>NUCLEOTIDE SEQUENCE [LARGE SCALE GENOMIC DNA]</scope>
    <source>
        <strain evidence="2">93-210</strain>
    </source>
</reference>
<keyword evidence="2" id="KW-1185">Reference proteome</keyword>
<proteinExistence type="predicted"/>
<name>A0ACC0ECI7_9BASI</name>
<organism evidence="1 2">
    <name type="scientific">Puccinia striiformis f. sp. tritici</name>
    <dbReference type="NCBI Taxonomy" id="168172"/>
    <lineage>
        <taxon>Eukaryota</taxon>
        <taxon>Fungi</taxon>
        <taxon>Dikarya</taxon>
        <taxon>Basidiomycota</taxon>
        <taxon>Pucciniomycotina</taxon>
        <taxon>Pucciniomycetes</taxon>
        <taxon>Pucciniales</taxon>
        <taxon>Pucciniaceae</taxon>
        <taxon>Puccinia</taxon>
    </lineage>
</organism>
<reference evidence="1 2" key="3">
    <citation type="journal article" date="2022" name="Microbiol. Spectr.">
        <title>Folding features and dynamics of 3D genome architecture in plant fungal pathogens.</title>
        <authorList>
            <person name="Xia C."/>
        </authorList>
    </citation>
    <scope>NUCLEOTIDE SEQUENCE [LARGE SCALE GENOMIC DNA]</scope>
    <source>
        <strain evidence="1 2">93-210</strain>
    </source>
</reference>
<gene>
    <name evidence="1" type="ORF">MJO28_008964</name>
</gene>
<reference evidence="2" key="1">
    <citation type="journal article" date="2018" name="BMC Genomics">
        <title>Genomic insights into host adaptation between the wheat stripe rust pathogen (Puccinia striiformis f. sp. tritici) and the barley stripe rust pathogen (Puccinia striiformis f. sp. hordei).</title>
        <authorList>
            <person name="Xia C."/>
            <person name="Wang M."/>
            <person name="Yin C."/>
            <person name="Cornejo O.E."/>
            <person name="Hulbert S.H."/>
            <person name="Chen X."/>
        </authorList>
    </citation>
    <scope>NUCLEOTIDE SEQUENCE [LARGE SCALE GENOMIC DNA]</scope>
    <source>
        <strain evidence="2">93-210</strain>
    </source>
</reference>
<sequence>MGKVLPQSSKEMDRFNPKPTILITGATGAVGYGISLRLLYQLSQPFQSDLSAPYHHQPQNQGQKHKDSGEDEEYQSIYGTPNGLTLLIGCRSQNKFNSTRIELENALRKLIGSESKEDREEQMYSYIDRQTGQVETMSFNEYRSHWLNNLSIDWIPLDLFNAHSVIEAVEIINHRYGYLTHLLLNAGGGPFIGIDWLALIKAFLSDFLNALTYPDYLIQSKEVKETVDKVPETWQLNVLSHYILARESLPLLAKGKKRTGCVSRMIWTGSLDGQPNFIDRQDLEGHKSTSNAYQSSKYQSELIAQGFQDIIIKHGLESSVISLLAHPGVVAGNMFLPIIGVVMDTLMRWVFYFARLILGSTDHVISGYLAGIVWTKLSLTTDQMIINSIEPRKTGTLLAKVKDHDNRLRRFGAQVDRWGNPYIALQIWDPHLKETTQRIDDQRLLIDYCDRKADALMRFWASSSS</sequence>